<dbReference type="InterPro" id="IPR013766">
    <property type="entry name" value="Thioredoxin_domain"/>
</dbReference>
<evidence type="ECO:0000256" key="2">
    <source>
        <dbReference type="SAM" id="Coils"/>
    </source>
</evidence>
<feature type="domain" description="Thioredoxin" evidence="3">
    <location>
        <begin position="1"/>
        <end position="126"/>
    </location>
</feature>
<dbReference type="Gene3D" id="3.40.30.10">
    <property type="entry name" value="Glutaredoxin"/>
    <property type="match status" value="1"/>
</dbReference>
<proteinExistence type="predicted"/>
<dbReference type="GeneID" id="14908827"/>
<name>G0QQ38_ICHMU</name>
<dbReference type="Pfam" id="PF13424">
    <property type="entry name" value="TPR_12"/>
    <property type="match status" value="1"/>
</dbReference>
<feature type="repeat" description="TPR" evidence="1">
    <location>
        <begin position="204"/>
        <end position="237"/>
    </location>
</feature>
<dbReference type="PANTHER" id="PTHR10438:SF405">
    <property type="entry name" value="THIOREDOXIN DOMAIN-CONTAINING PROTEIN"/>
    <property type="match status" value="1"/>
</dbReference>
<dbReference type="PANTHER" id="PTHR10438">
    <property type="entry name" value="THIOREDOXIN"/>
    <property type="match status" value="1"/>
</dbReference>
<sequence length="318" mass="37137">MAGRKKKQEIMTTITSEEHFMQFYNEQNKKLVVVDIYPGWSGPCTAMYPTYNQLMLSIDDFEKRIDILLLDQDKLVNYKSDKFSSTCKPKFLFISDGKIIDVVEGTNVPVFVDRELLAQVVQNRPEDIRQFLREQLQLIISTQGENFYYQKEDFEIIFMNYDFLQQDKLLDCLVQKQTKNNFQRNTLSIRINIIKFGEKHIESAETLENIAVVQLKQEKHEEALEKLQKVFQIKKKKYGENSINIAGTLHNISIALIGKKDIQGALKISKNALVIAKNDSMASSFARTVEKQVTVIQESQEDVKQYFRKYRINYLFNI</sequence>
<dbReference type="SUPFAM" id="SSF52833">
    <property type="entry name" value="Thioredoxin-like"/>
    <property type="match status" value="1"/>
</dbReference>
<dbReference type="eggNOG" id="KOG0907">
    <property type="taxonomic scope" value="Eukaryota"/>
</dbReference>
<dbReference type="PROSITE" id="PS50005">
    <property type="entry name" value="TPR"/>
    <property type="match status" value="1"/>
</dbReference>
<dbReference type="SUPFAM" id="SSF48452">
    <property type="entry name" value="TPR-like"/>
    <property type="match status" value="1"/>
</dbReference>
<dbReference type="GO" id="GO:0003756">
    <property type="term" value="F:protein disulfide isomerase activity"/>
    <property type="evidence" value="ECO:0007669"/>
    <property type="project" value="UniProtKB-EC"/>
</dbReference>
<dbReference type="Pfam" id="PF00085">
    <property type="entry name" value="Thioredoxin"/>
    <property type="match status" value="1"/>
</dbReference>
<dbReference type="InParanoid" id="G0QQ38"/>
<dbReference type="InterPro" id="IPR011990">
    <property type="entry name" value="TPR-like_helical_dom_sf"/>
</dbReference>
<evidence type="ECO:0000313" key="4">
    <source>
        <dbReference type="EMBL" id="EGR32666.1"/>
    </source>
</evidence>
<protein>
    <submittedName>
        <fullName evidence="4">Thioredoxin domain protein 3</fullName>
        <ecNumber evidence="4">5.3.4.1</ecNumber>
    </submittedName>
</protein>
<dbReference type="InterPro" id="IPR036249">
    <property type="entry name" value="Thioredoxin-like_sf"/>
</dbReference>
<keyword evidence="4" id="KW-0413">Isomerase</keyword>
<keyword evidence="2" id="KW-0175">Coiled coil</keyword>
<evidence type="ECO:0000313" key="5">
    <source>
        <dbReference type="Proteomes" id="UP000008983"/>
    </source>
</evidence>
<dbReference type="PROSITE" id="PS51352">
    <property type="entry name" value="THIOREDOXIN_2"/>
    <property type="match status" value="1"/>
</dbReference>
<dbReference type="AlphaFoldDB" id="G0QQ38"/>
<organism evidence="4 5">
    <name type="scientific">Ichthyophthirius multifiliis</name>
    <name type="common">White spot disease agent</name>
    <name type="synonym">Ich</name>
    <dbReference type="NCBI Taxonomy" id="5932"/>
    <lineage>
        <taxon>Eukaryota</taxon>
        <taxon>Sar</taxon>
        <taxon>Alveolata</taxon>
        <taxon>Ciliophora</taxon>
        <taxon>Intramacronucleata</taxon>
        <taxon>Oligohymenophorea</taxon>
        <taxon>Hymenostomatida</taxon>
        <taxon>Ophryoglenina</taxon>
        <taxon>Ichthyophthirius</taxon>
    </lineage>
</organism>
<dbReference type="EMBL" id="GL983608">
    <property type="protein sequence ID" value="EGR32666.1"/>
    <property type="molecule type" value="Genomic_DNA"/>
</dbReference>
<dbReference type="STRING" id="857967.G0QQ38"/>
<evidence type="ECO:0000256" key="1">
    <source>
        <dbReference type="PROSITE-ProRule" id="PRU00339"/>
    </source>
</evidence>
<keyword evidence="5" id="KW-1185">Reference proteome</keyword>
<dbReference type="Gene3D" id="1.25.40.10">
    <property type="entry name" value="Tetratricopeptide repeat domain"/>
    <property type="match status" value="1"/>
</dbReference>
<dbReference type="Proteomes" id="UP000008983">
    <property type="component" value="Unassembled WGS sequence"/>
</dbReference>
<keyword evidence="1" id="KW-0802">TPR repeat</keyword>
<gene>
    <name evidence="4" type="ORF">IMG5_074990</name>
</gene>
<dbReference type="InterPro" id="IPR050620">
    <property type="entry name" value="Thioredoxin_H-type-like"/>
</dbReference>
<feature type="coiled-coil region" evidence="2">
    <location>
        <begin position="210"/>
        <end position="237"/>
    </location>
</feature>
<dbReference type="RefSeq" id="XP_004036652.1">
    <property type="nucleotide sequence ID" value="XM_004036604.1"/>
</dbReference>
<accession>G0QQ38</accession>
<dbReference type="GO" id="GO:0006950">
    <property type="term" value="P:response to stress"/>
    <property type="evidence" value="ECO:0007669"/>
    <property type="project" value="UniProtKB-ARBA"/>
</dbReference>
<dbReference type="OrthoDB" id="2121326at2759"/>
<dbReference type="EC" id="5.3.4.1" evidence="4"/>
<reference evidence="4 5" key="1">
    <citation type="submission" date="2011-07" db="EMBL/GenBank/DDBJ databases">
        <authorList>
            <person name="Coyne R."/>
            <person name="Brami D."/>
            <person name="Johnson J."/>
            <person name="Hostetler J."/>
            <person name="Hannick L."/>
            <person name="Clark T."/>
            <person name="Cassidy-Hanley D."/>
            <person name="Inman J."/>
        </authorList>
    </citation>
    <scope>NUCLEOTIDE SEQUENCE [LARGE SCALE GENOMIC DNA]</scope>
    <source>
        <strain evidence="4 5">G5</strain>
    </source>
</reference>
<dbReference type="InterPro" id="IPR019734">
    <property type="entry name" value="TPR_rpt"/>
</dbReference>
<evidence type="ECO:0000259" key="3">
    <source>
        <dbReference type="PROSITE" id="PS51352"/>
    </source>
</evidence>